<dbReference type="Ensembl" id="ENSOCUT00000025652.2">
    <property type="protein sequence ID" value="ENSOCUP00000022593.2"/>
    <property type="gene ID" value="ENSOCUG00000023446.2"/>
</dbReference>
<name>G1TZR9_RABIT</name>
<dbReference type="STRING" id="9986.ENSOCUP00000022593"/>
<dbReference type="GO" id="GO:0008637">
    <property type="term" value="P:apoptotic mitochondrial changes"/>
    <property type="evidence" value="ECO:0007669"/>
    <property type="project" value="TreeGrafter"/>
</dbReference>
<accession>G1TZR9</accession>
<reference evidence="1" key="2">
    <citation type="submission" date="2025-08" db="UniProtKB">
        <authorList>
            <consortium name="Ensembl"/>
        </authorList>
    </citation>
    <scope>IDENTIFICATION</scope>
    <source>
        <strain evidence="1">Thorbecke</strain>
    </source>
</reference>
<sequence length="166" mass="18237">MSEVRPGSRDLFQEALLDEQVPEPLLTAEVPGLTRPVEEGDLDLMECLEGSNQVALRLAYIGDEMDLHPRRYTSARLLVPSYSLAFTYSQTGFTGVLGSVGLHLASLVELWSPWVRAWGAPWSRFCLSGLPLSPPQPDPAGLWVGAQASWVDISLRPVGCHPEQHC</sequence>
<reference evidence="1 2" key="1">
    <citation type="journal article" date="2011" name="Nature">
        <title>A high-resolution map of human evolutionary constraint using 29 mammals.</title>
        <authorList>
            <person name="Lindblad-Toh K."/>
            <person name="Garber M."/>
            <person name="Zuk O."/>
            <person name="Lin M.F."/>
            <person name="Parker B.J."/>
            <person name="Washietl S."/>
            <person name="Kheradpour P."/>
            <person name="Ernst J."/>
            <person name="Jordan G."/>
            <person name="Mauceli E."/>
            <person name="Ward L.D."/>
            <person name="Lowe C.B."/>
            <person name="Holloway A.K."/>
            <person name="Clamp M."/>
            <person name="Gnerre S."/>
            <person name="Alfoldi J."/>
            <person name="Beal K."/>
            <person name="Chang J."/>
            <person name="Clawson H."/>
            <person name="Cuff J."/>
            <person name="Di Palma F."/>
            <person name="Fitzgerald S."/>
            <person name="Flicek P."/>
            <person name="Guttman M."/>
            <person name="Hubisz M.J."/>
            <person name="Jaffe D.B."/>
            <person name="Jungreis I."/>
            <person name="Kent W.J."/>
            <person name="Kostka D."/>
            <person name="Lara M."/>
            <person name="Martins A.L."/>
            <person name="Massingham T."/>
            <person name="Moltke I."/>
            <person name="Raney B.J."/>
            <person name="Rasmussen M.D."/>
            <person name="Robinson J."/>
            <person name="Stark A."/>
            <person name="Vilella A.J."/>
            <person name="Wen J."/>
            <person name="Xie X."/>
            <person name="Zody M.C."/>
            <person name="Baldwin J."/>
            <person name="Bloom T."/>
            <person name="Chin C.W."/>
            <person name="Heiman D."/>
            <person name="Nicol R."/>
            <person name="Nusbaum C."/>
            <person name="Young S."/>
            <person name="Wilkinson J."/>
            <person name="Worley K.C."/>
            <person name="Kovar C.L."/>
            <person name="Muzny D.M."/>
            <person name="Gibbs R.A."/>
            <person name="Cree A."/>
            <person name="Dihn H.H."/>
            <person name="Fowler G."/>
            <person name="Jhangiani S."/>
            <person name="Joshi V."/>
            <person name="Lee S."/>
            <person name="Lewis L.R."/>
            <person name="Nazareth L.V."/>
            <person name="Okwuonu G."/>
            <person name="Santibanez J."/>
            <person name="Warren W.C."/>
            <person name="Mardis E.R."/>
            <person name="Weinstock G.M."/>
            <person name="Wilson R.K."/>
            <person name="Delehaunty K."/>
            <person name="Dooling D."/>
            <person name="Fronik C."/>
            <person name="Fulton L."/>
            <person name="Fulton B."/>
            <person name="Graves T."/>
            <person name="Minx P."/>
            <person name="Sodergren E."/>
            <person name="Birney E."/>
            <person name="Margulies E.H."/>
            <person name="Herrero J."/>
            <person name="Green E.D."/>
            <person name="Haussler D."/>
            <person name="Siepel A."/>
            <person name="Goldman N."/>
            <person name="Pollard K.S."/>
            <person name="Pedersen J.S."/>
            <person name="Lander E.S."/>
            <person name="Kellis M."/>
        </authorList>
    </citation>
    <scope>NUCLEOTIDE SEQUENCE [LARGE SCALE GENOMIC DNA]</scope>
    <source>
        <strain evidence="2">Thorbecke</strain>
    </source>
</reference>
<dbReference type="InterPro" id="IPR024579">
    <property type="entry name" value="Bcl2-int_killer"/>
</dbReference>
<dbReference type="HOGENOM" id="CLU_139842_0_0_1"/>
<dbReference type="PANTHER" id="PTHR15018">
    <property type="entry name" value="BCL-2-INTERACTING KILLER"/>
    <property type="match status" value="1"/>
</dbReference>
<dbReference type="GO" id="GO:0008584">
    <property type="term" value="P:male gonad development"/>
    <property type="evidence" value="ECO:0007669"/>
    <property type="project" value="TreeGrafter"/>
</dbReference>
<dbReference type="Pfam" id="PF12201">
    <property type="entry name" value="bcl-2I13"/>
    <property type="match status" value="1"/>
</dbReference>
<dbReference type="InParanoid" id="G1TZR9"/>
<dbReference type="FunCoup" id="G1TZR9">
    <property type="interactions" value="2"/>
</dbReference>
<dbReference type="AlphaFoldDB" id="G1TZR9"/>
<keyword evidence="2" id="KW-1185">Reference proteome</keyword>
<organism evidence="1 2">
    <name type="scientific">Oryctolagus cuniculus</name>
    <name type="common">Rabbit</name>
    <dbReference type="NCBI Taxonomy" id="9986"/>
    <lineage>
        <taxon>Eukaryota</taxon>
        <taxon>Metazoa</taxon>
        <taxon>Chordata</taxon>
        <taxon>Craniata</taxon>
        <taxon>Vertebrata</taxon>
        <taxon>Euteleostomi</taxon>
        <taxon>Mammalia</taxon>
        <taxon>Eutheria</taxon>
        <taxon>Euarchontoglires</taxon>
        <taxon>Glires</taxon>
        <taxon>Lagomorpha</taxon>
        <taxon>Leporidae</taxon>
        <taxon>Oryctolagus</taxon>
    </lineage>
</organism>
<dbReference type="eggNOG" id="ENOG502TF5K">
    <property type="taxonomic scope" value="Eukaryota"/>
</dbReference>
<dbReference type="Proteomes" id="UP000001811">
    <property type="component" value="Unplaced"/>
</dbReference>
<reference evidence="1" key="3">
    <citation type="submission" date="2025-09" db="UniProtKB">
        <authorList>
            <consortium name="Ensembl"/>
        </authorList>
    </citation>
    <scope>IDENTIFICATION</scope>
    <source>
        <strain evidence="1">Thorbecke</strain>
    </source>
</reference>
<protein>
    <submittedName>
        <fullName evidence="1">Uncharacterized protein</fullName>
    </submittedName>
</protein>
<dbReference type="PANTHER" id="PTHR15018:SF1">
    <property type="entry name" value="BCL-2-INTERACTING KILLER"/>
    <property type="match status" value="1"/>
</dbReference>
<proteinExistence type="predicted"/>
<evidence type="ECO:0000313" key="1">
    <source>
        <dbReference type="Ensembl" id="ENSOCUP00000022593.2"/>
    </source>
</evidence>
<dbReference type="Bgee" id="ENSOCUG00000023446">
    <property type="expression patterns" value="Expressed in heart and 11 other cell types or tissues"/>
</dbReference>
<evidence type="ECO:0000313" key="2">
    <source>
        <dbReference type="Proteomes" id="UP000001811"/>
    </source>
</evidence>